<protein>
    <recommendedName>
        <fullName evidence="4">TPR-repeat-containing protein</fullName>
    </recommendedName>
</protein>
<feature type="region of interest" description="Disordered" evidence="1">
    <location>
        <begin position="229"/>
        <end position="296"/>
    </location>
</feature>
<dbReference type="InterPro" id="IPR011990">
    <property type="entry name" value="TPR-like_helical_dom_sf"/>
</dbReference>
<sequence length="296" mass="32226">MRAFHQAPEIPEGITPKMLDRIASNELKTLSKENAEGVALHLVMVSQLIESDPELAHQHAISAARRAGRIGVVRETLAITAYATEDYALALRELRTYRRISGRDDQLPMMVDSERGLERPERALELGRSVRRSTLSVGVQVELAIAMSGARLDLGQAEEALVELQIPQLDPTKAFSYSPALFGAYGTVLEELGREEEAATWFDRADVAADALNEDDDATIEIVEEELEFDDASYEDASYDGEESSAGADERVDVDAKADAVVDTETENADGPLDGTDDVDGNESDGNQGESGERVE</sequence>
<dbReference type="EMBL" id="BAAAKW010000007">
    <property type="protein sequence ID" value="GAA1207024.1"/>
    <property type="molecule type" value="Genomic_DNA"/>
</dbReference>
<gene>
    <name evidence="2" type="ORF">GCM10009655_02700</name>
</gene>
<evidence type="ECO:0008006" key="4">
    <source>
        <dbReference type="Google" id="ProtNLM"/>
    </source>
</evidence>
<evidence type="ECO:0000256" key="1">
    <source>
        <dbReference type="SAM" id="MobiDB-lite"/>
    </source>
</evidence>
<evidence type="ECO:0000313" key="2">
    <source>
        <dbReference type="EMBL" id="GAA1207024.1"/>
    </source>
</evidence>
<reference evidence="2 3" key="1">
    <citation type="journal article" date="2019" name="Int. J. Syst. Evol. Microbiol.">
        <title>The Global Catalogue of Microorganisms (GCM) 10K type strain sequencing project: providing services to taxonomists for standard genome sequencing and annotation.</title>
        <authorList>
            <consortium name="The Broad Institute Genomics Platform"/>
            <consortium name="The Broad Institute Genome Sequencing Center for Infectious Disease"/>
            <person name="Wu L."/>
            <person name="Ma J."/>
        </authorList>
    </citation>
    <scope>NUCLEOTIDE SEQUENCE [LARGE SCALE GENOMIC DNA]</scope>
    <source>
        <strain evidence="2 3">JCM 12762</strain>
    </source>
</reference>
<dbReference type="Gene3D" id="1.25.40.10">
    <property type="entry name" value="Tetratricopeptide repeat domain"/>
    <property type="match status" value="1"/>
</dbReference>
<dbReference type="Proteomes" id="UP001500943">
    <property type="component" value="Unassembled WGS sequence"/>
</dbReference>
<accession>A0ABN1VGJ6</accession>
<name>A0ABN1VGJ6_9MICO</name>
<proteinExistence type="predicted"/>
<evidence type="ECO:0000313" key="3">
    <source>
        <dbReference type="Proteomes" id="UP001500943"/>
    </source>
</evidence>
<comment type="caution">
    <text evidence="2">The sequence shown here is derived from an EMBL/GenBank/DDBJ whole genome shotgun (WGS) entry which is preliminary data.</text>
</comment>
<feature type="compositionally biased region" description="Acidic residues" evidence="1">
    <location>
        <begin position="229"/>
        <end position="243"/>
    </location>
</feature>
<keyword evidence="3" id="KW-1185">Reference proteome</keyword>
<organism evidence="2 3">
    <name type="scientific">Rhodoglobus aureus</name>
    <dbReference type="NCBI Taxonomy" id="191497"/>
    <lineage>
        <taxon>Bacteria</taxon>
        <taxon>Bacillati</taxon>
        <taxon>Actinomycetota</taxon>
        <taxon>Actinomycetes</taxon>
        <taxon>Micrococcales</taxon>
        <taxon>Microbacteriaceae</taxon>
        <taxon>Rhodoglobus</taxon>
    </lineage>
</organism>
<feature type="compositionally biased region" description="Basic and acidic residues" evidence="1">
    <location>
        <begin position="248"/>
        <end position="260"/>
    </location>
</feature>